<dbReference type="InterPro" id="IPR007344">
    <property type="entry name" value="GrpB/CoaE"/>
</dbReference>
<accession>A0A1H5PV92</accession>
<dbReference type="Proteomes" id="UP000181980">
    <property type="component" value="Unassembled WGS sequence"/>
</dbReference>
<proteinExistence type="predicted"/>
<evidence type="ECO:0000256" key="1">
    <source>
        <dbReference type="SAM" id="MobiDB-lite"/>
    </source>
</evidence>
<sequence length="200" mass="22603">MPPADDLTEHRDNPGDDIWVNGRPEARPIEVVDYDPDWPARYEVLAARIRTALGDRVLGLQHIGSTSVPGLPAKPVIDVDLTVADPADEPAYLPDLEAAGFMLVIREPDWHEHRALKHADPNTNLHVFGPGCPEVTRQRLFREWLIEHPDDLARYRDAKLRAAAETTASGGIVTDYNRHKEPVIRDIYDKIFREQGLLDR</sequence>
<organism evidence="2 3">
    <name type="scientific">Jiangella alba</name>
    <dbReference type="NCBI Taxonomy" id="561176"/>
    <lineage>
        <taxon>Bacteria</taxon>
        <taxon>Bacillati</taxon>
        <taxon>Actinomycetota</taxon>
        <taxon>Actinomycetes</taxon>
        <taxon>Jiangellales</taxon>
        <taxon>Jiangellaceae</taxon>
        <taxon>Jiangella</taxon>
    </lineage>
</organism>
<dbReference type="Gene3D" id="3.30.460.10">
    <property type="entry name" value="Beta Polymerase, domain 2"/>
    <property type="match status" value="1"/>
</dbReference>
<dbReference type="OrthoDB" id="9799092at2"/>
<dbReference type="PANTHER" id="PTHR34822">
    <property type="entry name" value="GRPB DOMAIN PROTEIN (AFU_ORTHOLOGUE AFUA_1G01530)"/>
    <property type="match status" value="1"/>
</dbReference>
<dbReference type="RefSeq" id="WP_069114394.1">
    <property type="nucleotide sequence ID" value="NZ_FNUC01000004.1"/>
</dbReference>
<dbReference type="EMBL" id="FNUC01000004">
    <property type="protein sequence ID" value="SEF17772.1"/>
    <property type="molecule type" value="Genomic_DNA"/>
</dbReference>
<dbReference type="InterPro" id="IPR043519">
    <property type="entry name" value="NT_sf"/>
</dbReference>
<dbReference type="SUPFAM" id="SSF81301">
    <property type="entry name" value="Nucleotidyltransferase"/>
    <property type="match status" value="1"/>
</dbReference>
<name>A0A1H5PV92_9ACTN</name>
<keyword evidence="2" id="KW-0808">Transferase</keyword>
<dbReference type="STRING" id="561176.SAMN04488561_6035"/>
<gene>
    <name evidence="2" type="ORF">SAMN04488561_6035</name>
</gene>
<reference evidence="3" key="1">
    <citation type="submission" date="2016-10" db="EMBL/GenBank/DDBJ databases">
        <authorList>
            <person name="Varghese N."/>
            <person name="Submissions S."/>
        </authorList>
    </citation>
    <scope>NUCLEOTIDE SEQUENCE [LARGE SCALE GENOMIC DNA]</scope>
    <source>
        <strain evidence="3">DSM 45237</strain>
    </source>
</reference>
<dbReference type="AlphaFoldDB" id="A0A1H5PV92"/>
<dbReference type="GO" id="GO:0016740">
    <property type="term" value="F:transferase activity"/>
    <property type="evidence" value="ECO:0007669"/>
    <property type="project" value="UniProtKB-KW"/>
</dbReference>
<evidence type="ECO:0000313" key="3">
    <source>
        <dbReference type="Proteomes" id="UP000181980"/>
    </source>
</evidence>
<dbReference type="PANTHER" id="PTHR34822:SF1">
    <property type="entry name" value="GRPB FAMILY PROTEIN"/>
    <property type="match status" value="1"/>
</dbReference>
<protein>
    <submittedName>
        <fullName evidence="2">GrpB domain, predicted nucleotidyltransferase, UPF0157 family</fullName>
    </submittedName>
</protein>
<feature type="region of interest" description="Disordered" evidence="1">
    <location>
        <begin position="1"/>
        <end position="22"/>
    </location>
</feature>
<dbReference type="Pfam" id="PF04229">
    <property type="entry name" value="GrpB"/>
    <property type="match status" value="1"/>
</dbReference>
<keyword evidence="3" id="KW-1185">Reference proteome</keyword>
<evidence type="ECO:0000313" key="2">
    <source>
        <dbReference type="EMBL" id="SEF17772.1"/>
    </source>
</evidence>